<dbReference type="EMBL" id="JAWDKD010000008">
    <property type="protein sequence ID" value="MDV0446535.1"/>
    <property type="molecule type" value="Genomic_DNA"/>
</dbReference>
<keyword evidence="2" id="KW-1185">Reference proteome</keyword>
<protein>
    <recommendedName>
        <fullName evidence="3">DUF2551 domain-containing protein</fullName>
    </recommendedName>
</protein>
<gene>
    <name evidence="1" type="ORF">MsAg5_03800</name>
</gene>
<proteinExistence type="predicted"/>
<comment type="caution">
    <text evidence="1">The sequence shown here is derived from an EMBL/GenBank/DDBJ whole genome shotgun (WGS) entry which is preliminary data.</text>
</comment>
<evidence type="ECO:0008006" key="3">
    <source>
        <dbReference type="Google" id="ProtNLM"/>
    </source>
</evidence>
<evidence type="ECO:0000313" key="1">
    <source>
        <dbReference type="EMBL" id="MDV0446535.1"/>
    </source>
</evidence>
<evidence type="ECO:0000313" key="2">
    <source>
        <dbReference type="Proteomes" id="UP001271789"/>
    </source>
</evidence>
<dbReference type="Proteomes" id="UP001271789">
    <property type="component" value="Unassembled WGS sequence"/>
</dbReference>
<dbReference type="Pfam" id="PF10826">
    <property type="entry name" value="DUF2551"/>
    <property type="match status" value="1"/>
</dbReference>
<accession>A0AAE4MH61</accession>
<reference evidence="1" key="1">
    <citation type="submission" date="2023-06" db="EMBL/GenBank/DDBJ databases">
        <title>Genome sequence of Methanosarcinaceae archaeon Ag5.</title>
        <authorList>
            <person name="Protasov E."/>
            <person name="Platt K."/>
            <person name="Poehlein A."/>
            <person name="Daniel R."/>
            <person name="Brune A."/>
        </authorList>
    </citation>
    <scope>NUCLEOTIDE SEQUENCE</scope>
    <source>
        <strain evidence="1">Ag5</strain>
    </source>
</reference>
<organism evidence="1 2">
    <name type="scientific">Methanolapillus africanus</name>
    <dbReference type="NCBI Taxonomy" id="3028297"/>
    <lineage>
        <taxon>Archaea</taxon>
        <taxon>Methanobacteriati</taxon>
        <taxon>Methanobacteriota</taxon>
        <taxon>Stenosarchaea group</taxon>
        <taxon>Methanomicrobia</taxon>
        <taxon>Methanosarcinales</taxon>
        <taxon>Methanosarcinaceae</taxon>
        <taxon>Methanolapillus</taxon>
    </lineage>
</organism>
<sequence>MTGVSGLQTTEDKVKERLEKYLARDENGIRKIVLHLFTSGDKFTTNDVYRYLEQESFEVSYRGVSAMVGLMNTRLGILSINVTGDHNVYSLKDNYKPVVESILDVGGAQYESN</sequence>
<dbReference type="InterPro" id="IPR020501">
    <property type="entry name" value="Uncharacterised_AF1218"/>
</dbReference>
<dbReference type="AlphaFoldDB" id="A0AAE4MH61"/>
<name>A0AAE4MH61_9EURY</name>